<accession>A0ABX9KME1</accession>
<sequence length="46" mass="5030">MKKITSLLISISFVSLLSFGILNQAYFNGGDTPAPAKPNLMHSDKY</sequence>
<gene>
    <name evidence="1" type="ORF">D0U04_28715</name>
</gene>
<evidence type="ECO:0000313" key="2">
    <source>
        <dbReference type="Proteomes" id="UP000264294"/>
    </source>
</evidence>
<dbReference type="GO" id="GO:0004864">
    <property type="term" value="F:protein phosphatase inhibitor activity"/>
    <property type="evidence" value="ECO:0007669"/>
    <property type="project" value="UniProtKB-KW"/>
</dbReference>
<organism evidence="1 2">
    <name type="scientific">Bacillus clarus</name>
    <dbReference type="NCBI Taxonomy" id="2338372"/>
    <lineage>
        <taxon>Bacteria</taxon>
        <taxon>Bacillati</taxon>
        <taxon>Bacillota</taxon>
        <taxon>Bacilli</taxon>
        <taxon>Bacillales</taxon>
        <taxon>Bacillaceae</taxon>
        <taxon>Bacillus</taxon>
        <taxon>Bacillus cereus group</taxon>
    </lineage>
</organism>
<dbReference type="Proteomes" id="UP000264294">
    <property type="component" value="Unassembled WGS sequence"/>
</dbReference>
<reference evidence="1 2" key="1">
    <citation type="submission" date="2018-08" db="EMBL/GenBank/DDBJ databases">
        <title>Bacillus clarus sp. nov. strain PS00077A.</title>
        <authorList>
            <person name="Mendez Acevedo M."/>
            <person name="Carroll L."/>
            <person name="Mukherjee M."/>
            <person name="Wiedmann M."/>
            <person name="Kovac J."/>
        </authorList>
    </citation>
    <scope>NUCLEOTIDE SEQUENCE [LARGE SCALE GENOMIC DNA]</scope>
    <source>
        <strain evidence="1 2">PS00077A</strain>
    </source>
</reference>
<evidence type="ECO:0000313" key="1">
    <source>
        <dbReference type="EMBL" id="RFT62172.1"/>
    </source>
</evidence>
<dbReference type="EMBL" id="QVOD01000076">
    <property type="protein sequence ID" value="RFT62172.1"/>
    <property type="molecule type" value="Genomic_DNA"/>
</dbReference>
<keyword evidence="2" id="KW-1185">Reference proteome</keyword>
<proteinExistence type="predicted"/>
<name>A0ABX9KME1_9BACI</name>
<protein>
    <submittedName>
        <fullName evidence="1">Phr family secreted Rap phosphatase inhibitor</fullName>
    </submittedName>
</protein>
<keyword evidence="1" id="KW-0650">Protein phosphatase inhibitor</keyword>
<comment type="caution">
    <text evidence="1">The sequence shown here is derived from an EMBL/GenBank/DDBJ whole genome shotgun (WGS) entry which is preliminary data.</text>
</comment>